<dbReference type="GO" id="GO:0009228">
    <property type="term" value="P:thiamine biosynthetic process"/>
    <property type="evidence" value="ECO:0007669"/>
    <property type="project" value="UniProtKB-KW"/>
</dbReference>
<evidence type="ECO:0000256" key="1">
    <source>
        <dbReference type="ARBA" id="ARBA00022977"/>
    </source>
</evidence>
<evidence type="ECO:0000259" key="2">
    <source>
        <dbReference type="Pfam" id="PF08543"/>
    </source>
</evidence>
<accession>A0A430A1A1</accession>
<name>A0A430A1A1_9ENTE</name>
<dbReference type="Gene3D" id="3.40.1190.20">
    <property type="match status" value="1"/>
</dbReference>
<dbReference type="OrthoDB" id="9810880at2"/>
<dbReference type="GO" id="GO:0008902">
    <property type="term" value="F:hydroxymethylpyrimidine kinase activity"/>
    <property type="evidence" value="ECO:0007669"/>
    <property type="project" value="TreeGrafter"/>
</dbReference>
<dbReference type="Pfam" id="PF08543">
    <property type="entry name" value="Phos_pyr_kin"/>
    <property type="match status" value="1"/>
</dbReference>
<dbReference type="SUPFAM" id="SSF53613">
    <property type="entry name" value="Ribokinase-like"/>
    <property type="match status" value="1"/>
</dbReference>
<keyword evidence="1" id="KW-0784">Thiamine biosynthesis</keyword>
<dbReference type="GO" id="GO:0005829">
    <property type="term" value="C:cytosol"/>
    <property type="evidence" value="ECO:0007669"/>
    <property type="project" value="TreeGrafter"/>
</dbReference>
<dbReference type="Proteomes" id="UP000287857">
    <property type="component" value="Unassembled WGS sequence"/>
</dbReference>
<keyword evidence="4" id="KW-1185">Reference proteome</keyword>
<proteinExistence type="predicted"/>
<dbReference type="GO" id="GO:0008972">
    <property type="term" value="F:phosphomethylpyrimidine kinase activity"/>
    <property type="evidence" value="ECO:0007669"/>
    <property type="project" value="TreeGrafter"/>
</dbReference>
<feature type="domain" description="Pyridoxamine kinase/Phosphomethylpyrimidine kinase" evidence="2">
    <location>
        <begin position="37"/>
        <end position="267"/>
    </location>
</feature>
<dbReference type="PANTHER" id="PTHR20858:SF17">
    <property type="entry name" value="HYDROXYMETHYLPYRIMIDINE_PHOSPHOMETHYLPYRIMIDINE KINASE THI20-RELATED"/>
    <property type="match status" value="1"/>
</dbReference>
<evidence type="ECO:0000313" key="4">
    <source>
        <dbReference type="Proteomes" id="UP000287857"/>
    </source>
</evidence>
<dbReference type="InterPro" id="IPR029056">
    <property type="entry name" value="Ribokinase-like"/>
</dbReference>
<protein>
    <recommendedName>
        <fullName evidence="2">Pyridoxamine kinase/Phosphomethylpyrimidine kinase domain-containing protein</fullName>
    </recommendedName>
</protein>
<organism evidence="3 4">
    <name type="scientific">Vagococcus vulneris</name>
    <dbReference type="NCBI Taxonomy" id="1977869"/>
    <lineage>
        <taxon>Bacteria</taxon>
        <taxon>Bacillati</taxon>
        <taxon>Bacillota</taxon>
        <taxon>Bacilli</taxon>
        <taxon>Lactobacillales</taxon>
        <taxon>Enterococcaceae</taxon>
        <taxon>Vagococcus</taxon>
    </lineage>
</organism>
<dbReference type="InterPro" id="IPR013749">
    <property type="entry name" value="PM/HMP-P_kinase-1"/>
</dbReference>
<evidence type="ECO:0000313" key="3">
    <source>
        <dbReference type="EMBL" id="RSU00152.1"/>
    </source>
</evidence>
<dbReference type="AlphaFoldDB" id="A0A430A1A1"/>
<sequence>MFRLKYVILFLFHNNSLGGLLMVTKVLSVSASLPNCTGGIQRDLQLFQTCDVFGFTVITELITIDRSTQSSYTFDSSLVKQQFSTVLIAEPIDAINIGCLTTVKTTDTLTELLLETQTKHIISAPVNYNYSSSTDLTAYELMQYAEKLIPLSTISILTYEDALNILKVSPNVNHDSNDLTLIAKEIFKIYRPKAILILKIENKSTIAVSQHVLFDGKKCQFFTHKIFNQQNKHSMQGDLAAFITAELGKGLSIMQACKLAEKFIEQSYD</sequence>
<dbReference type="EMBL" id="NGJS01000002">
    <property type="protein sequence ID" value="RSU00152.1"/>
    <property type="molecule type" value="Genomic_DNA"/>
</dbReference>
<comment type="caution">
    <text evidence="3">The sequence shown here is derived from an EMBL/GenBank/DDBJ whole genome shotgun (WGS) entry which is preliminary data.</text>
</comment>
<dbReference type="PANTHER" id="PTHR20858">
    <property type="entry name" value="PHOSPHOMETHYLPYRIMIDINE KINASE"/>
    <property type="match status" value="1"/>
</dbReference>
<gene>
    <name evidence="3" type="ORF">CBF37_02310</name>
</gene>
<reference evidence="3 4" key="1">
    <citation type="submission" date="2017-05" db="EMBL/GenBank/DDBJ databases">
        <title>Vagococcus spp. assemblies.</title>
        <authorList>
            <person name="Gulvik C.A."/>
        </authorList>
    </citation>
    <scope>NUCLEOTIDE SEQUENCE [LARGE SCALE GENOMIC DNA]</scope>
    <source>
        <strain evidence="3 4">SS1995</strain>
    </source>
</reference>